<gene>
    <name evidence="1" type="ORF">B4U79_14110</name>
</gene>
<keyword evidence="2" id="KW-1185">Reference proteome</keyword>
<reference evidence="1 2" key="1">
    <citation type="journal article" date="2018" name="Gigascience">
        <title>Genomes of trombidid mites reveal novel predicted allergens and laterally-transferred genes associated with secondary metabolism.</title>
        <authorList>
            <person name="Dong X."/>
            <person name="Chaisiri K."/>
            <person name="Xia D."/>
            <person name="Armstrong S.D."/>
            <person name="Fang Y."/>
            <person name="Donnelly M.J."/>
            <person name="Kadowaki T."/>
            <person name="McGarry J.W."/>
            <person name="Darby A.C."/>
            <person name="Makepeace B.L."/>
        </authorList>
    </citation>
    <scope>NUCLEOTIDE SEQUENCE [LARGE SCALE GENOMIC DNA]</scope>
    <source>
        <strain evidence="1">UoL-WK</strain>
    </source>
</reference>
<evidence type="ECO:0000313" key="2">
    <source>
        <dbReference type="Proteomes" id="UP000285301"/>
    </source>
</evidence>
<organism evidence="1 2">
    <name type="scientific">Dinothrombium tinctorium</name>
    <dbReference type="NCBI Taxonomy" id="1965070"/>
    <lineage>
        <taxon>Eukaryota</taxon>
        <taxon>Metazoa</taxon>
        <taxon>Ecdysozoa</taxon>
        <taxon>Arthropoda</taxon>
        <taxon>Chelicerata</taxon>
        <taxon>Arachnida</taxon>
        <taxon>Acari</taxon>
        <taxon>Acariformes</taxon>
        <taxon>Trombidiformes</taxon>
        <taxon>Prostigmata</taxon>
        <taxon>Anystina</taxon>
        <taxon>Parasitengona</taxon>
        <taxon>Trombidioidea</taxon>
        <taxon>Trombidiidae</taxon>
        <taxon>Dinothrombium</taxon>
    </lineage>
</organism>
<dbReference type="AlphaFoldDB" id="A0A443Q736"/>
<comment type="caution">
    <text evidence="1">The sequence shown here is derived from an EMBL/GenBank/DDBJ whole genome shotgun (WGS) entry which is preliminary data.</text>
</comment>
<accession>A0A443Q736</accession>
<name>A0A443Q736_9ACAR</name>
<protein>
    <submittedName>
        <fullName evidence="1">Uncharacterized protein</fullName>
    </submittedName>
</protein>
<sequence>VDMTPATPDKFRLQTRIFPEEIMSENLRKTINALELIAQVKNPKIRKAIMKDLSSNKMLYKALREGDKKKLKKFRKILFHLSGSKVPTNKRKKLVDQSGGFLPILIPLKMVVVPFENEAATQKMETQNEKVEEPLIETTTKKSNNFIKQRAFDKINRMLKIILGLARINAYDVTGRIRNGRAFMPNTDIVALINHALTPGRVLVGEHEFIHLLHEAKINPDLITNDNLRSKLVQQPSEKYIIDDEDIKTTNFEKEPVKIVNDKNETKGANEVTNIFKKLFLEVCPEKLRTDRGK</sequence>
<feature type="non-terminal residue" evidence="1">
    <location>
        <position position="1"/>
    </location>
</feature>
<dbReference type="Proteomes" id="UP000285301">
    <property type="component" value="Unassembled WGS sequence"/>
</dbReference>
<evidence type="ECO:0000313" key="1">
    <source>
        <dbReference type="EMBL" id="RWR98833.1"/>
    </source>
</evidence>
<feature type="non-terminal residue" evidence="1">
    <location>
        <position position="294"/>
    </location>
</feature>
<proteinExistence type="predicted"/>
<dbReference type="EMBL" id="NCKU01018507">
    <property type="protein sequence ID" value="RWR98833.1"/>
    <property type="molecule type" value="Genomic_DNA"/>
</dbReference>
<dbReference type="OrthoDB" id="6534372at2759"/>